<dbReference type="Pfam" id="PF00639">
    <property type="entry name" value="Rotamase"/>
    <property type="match status" value="1"/>
</dbReference>
<dbReference type="EC" id="5.2.1.8" evidence="2"/>
<dbReference type="Proteomes" id="UP001576776">
    <property type="component" value="Unassembled WGS sequence"/>
</dbReference>
<dbReference type="RefSeq" id="WP_413256561.1">
    <property type="nucleotide sequence ID" value="NZ_JBHFNS010000031.1"/>
</dbReference>
<keyword evidence="3" id="KW-0732">Signal</keyword>
<keyword evidence="5 6" id="KW-0413">Isomerase</keyword>
<dbReference type="PANTHER" id="PTHR47245:SF1">
    <property type="entry name" value="FOLDASE PROTEIN PRSA"/>
    <property type="match status" value="1"/>
</dbReference>
<evidence type="ECO:0000256" key="6">
    <source>
        <dbReference type="PROSITE-ProRule" id="PRU00278"/>
    </source>
</evidence>
<dbReference type="SUPFAM" id="SSF109998">
    <property type="entry name" value="Triger factor/SurA peptide-binding domain-like"/>
    <property type="match status" value="1"/>
</dbReference>
<dbReference type="GO" id="GO:0003755">
    <property type="term" value="F:peptidyl-prolyl cis-trans isomerase activity"/>
    <property type="evidence" value="ECO:0007669"/>
    <property type="project" value="UniProtKB-EC"/>
</dbReference>
<proteinExistence type="predicted"/>
<keyword evidence="10" id="KW-1185">Reference proteome</keyword>
<evidence type="ECO:0000256" key="1">
    <source>
        <dbReference type="ARBA" id="ARBA00000971"/>
    </source>
</evidence>
<gene>
    <name evidence="9" type="ORF">ACE1B6_07145</name>
</gene>
<dbReference type="Gene3D" id="3.10.50.40">
    <property type="match status" value="1"/>
</dbReference>
<dbReference type="InterPro" id="IPR027304">
    <property type="entry name" value="Trigger_fact/SurA_dom_sf"/>
</dbReference>
<evidence type="ECO:0000256" key="3">
    <source>
        <dbReference type="ARBA" id="ARBA00022729"/>
    </source>
</evidence>
<evidence type="ECO:0000256" key="2">
    <source>
        <dbReference type="ARBA" id="ARBA00013194"/>
    </source>
</evidence>
<feature type="domain" description="PpiC" evidence="8">
    <location>
        <begin position="114"/>
        <end position="206"/>
    </location>
</feature>
<comment type="caution">
    <text evidence="9">The sequence shown here is derived from an EMBL/GenBank/DDBJ whole genome shotgun (WGS) entry which is preliminary data.</text>
</comment>
<name>A0ABV4Y9W7_9CYAN</name>
<dbReference type="InterPro" id="IPR000297">
    <property type="entry name" value="PPIase_PpiC"/>
</dbReference>
<sequence length="275" mass="31313">MTLVFQAGEQKIQPTEFLEMMTRYQLMPQFLRGLIIDKAIADIPYTEEEMLSAVAQIEAQYQLNTPEAKAAWLQNQGITEEQLKELSVRPLRVEKYKQANWGNKIENYFLTRKPYLDQVVYSLIRTKDLGLANEIYFRIQEGEQSFAELAEKYSQGPEGKTGGLLGPVSIKQPHPLISQLLAVSQPGQLWPPRALAEWFVIIRLEKNIPAQLDDAMRRRLVDEMFETWIGEQIKQMGPIQVIDSQRETVETAETAETAEIPDGQSPVSLTSDTGK</sequence>
<dbReference type="PANTHER" id="PTHR47245">
    <property type="entry name" value="PEPTIDYLPROLYL ISOMERASE"/>
    <property type="match status" value="1"/>
</dbReference>
<reference evidence="9 10" key="1">
    <citation type="submission" date="2024-09" db="EMBL/GenBank/DDBJ databases">
        <title>Floridaenema gen nov. (Aerosakkonemataceae, Aerosakkonematales ord. nov., Cyanobacteria) from benthic tropical and subtropical fresh waters, with the description of four new species.</title>
        <authorList>
            <person name="Moretto J.A."/>
            <person name="Berthold D.E."/>
            <person name="Lefler F.W."/>
            <person name="Huang I.-S."/>
            <person name="Laughinghouse H. IV."/>
        </authorList>
    </citation>
    <scope>NUCLEOTIDE SEQUENCE [LARGE SCALE GENOMIC DNA]</scope>
    <source>
        <strain evidence="9 10">BLCC-F154</strain>
    </source>
</reference>
<evidence type="ECO:0000259" key="8">
    <source>
        <dbReference type="PROSITE" id="PS50198"/>
    </source>
</evidence>
<evidence type="ECO:0000313" key="9">
    <source>
        <dbReference type="EMBL" id="MFB2935039.1"/>
    </source>
</evidence>
<feature type="compositionally biased region" description="Polar residues" evidence="7">
    <location>
        <begin position="265"/>
        <end position="275"/>
    </location>
</feature>
<accession>A0ABV4Y9W7</accession>
<comment type="catalytic activity">
    <reaction evidence="1">
        <text>[protein]-peptidylproline (omega=180) = [protein]-peptidylproline (omega=0)</text>
        <dbReference type="Rhea" id="RHEA:16237"/>
        <dbReference type="Rhea" id="RHEA-COMP:10747"/>
        <dbReference type="Rhea" id="RHEA-COMP:10748"/>
        <dbReference type="ChEBI" id="CHEBI:83833"/>
        <dbReference type="ChEBI" id="CHEBI:83834"/>
        <dbReference type="EC" id="5.2.1.8"/>
    </reaction>
</comment>
<evidence type="ECO:0000313" key="10">
    <source>
        <dbReference type="Proteomes" id="UP001576776"/>
    </source>
</evidence>
<dbReference type="EMBL" id="JBHFNS010000031">
    <property type="protein sequence ID" value="MFB2935039.1"/>
    <property type="molecule type" value="Genomic_DNA"/>
</dbReference>
<dbReference type="InterPro" id="IPR050245">
    <property type="entry name" value="PrsA_foldase"/>
</dbReference>
<evidence type="ECO:0000256" key="5">
    <source>
        <dbReference type="ARBA" id="ARBA00023235"/>
    </source>
</evidence>
<evidence type="ECO:0000256" key="4">
    <source>
        <dbReference type="ARBA" id="ARBA00023110"/>
    </source>
</evidence>
<dbReference type="PROSITE" id="PS50198">
    <property type="entry name" value="PPIC_PPIASE_2"/>
    <property type="match status" value="1"/>
</dbReference>
<dbReference type="SUPFAM" id="SSF54534">
    <property type="entry name" value="FKBP-like"/>
    <property type="match status" value="1"/>
</dbReference>
<feature type="region of interest" description="Disordered" evidence="7">
    <location>
        <begin position="252"/>
        <end position="275"/>
    </location>
</feature>
<organism evidence="9 10">
    <name type="scientific">Floridaenema fluviatile BLCC-F154</name>
    <dbReference type="NCBI Taxonomy" id="3153640"/>
    <lineage>
        <taxon>Bacteria</taxon>
        <taxon>Bacillati</taxon>
        <taxon>Cyanobacteriota</taxon>
        <taxon>Cyanophyceae</taxon>
        <taxon>Oscillatoriophycideae</taxon>
        <taxon>Aerosakkonematales</taxon>
        <taxon>Aerosakkonemataceae</taxon>
        <taxon>Floridanema</taxon>
        <taxon>Floridanema fluviatile</taxon>
    </lineage>
</organism>
<keyword evidence="4 6" id="KW-0697">Rotamase</keyword>
<evidence type="ECO:0000256" key="7">
    <source>
        <dbReference type="SAM" id="MobiDB-lite"/>
    </source>
</evidence>
<protein>
    <recommendedName>
        <fullName evidence="2">peptidylprolyl isomerase</fullName>
        <ecNumber evidence="2">5.2.1.8</ecNumber>
    </recommendedName>
</protein>
<dbReference type="InterPro" id="IPR046357">
    <property type="entry name" value="PPIase_dom_sf"/>
</dbReference>